<evidence type="ECO:0000313" key="2">
    <source>
        <dbReference type="Proteomes" id="UP001162156"/>
    </source>
</evidence>
<comment type="caution">
    <text evidence="1">The sequence shown here is derived from an EMBL/GenBank/DDBJ whole genome shotgun (WGS) entry which is preliminary data.</text>
</comment>
<dbReference type="InterPro" id="IPR043504">
    <property type="entry name" value="Peptidase_S1_PA_chymotrypsin"/>
</dbReference>
<gene>
    <name evidence="1" type="ORF">NQ314_003807</name>
</gene>
<dbReference type="SUPFAM" id="SSF50494">
    <property type="entry name" value="Trypsin-like serine proteases"/>
    <property type="match status" value="1"/>
</dbReference>
<organism evidence="1 2">
    <name type="scientific">Rhamnusium bicolor</name>
    <dbReference type="NCBI Taxonomy" id="1586634"/>
    <lineage>
        <taxon>Eukaryota</taxon>
        <taxon>Metazoa</taxon>
        <taxon>Ecdysozoa</taxon>
        <taxon>Arthropoda</taxon>
        <taxon>Hexapoda</taxon>
        <taxon>Insecta</taxon>
        <taxon>Pterygota</taxon>
        <taxon>Neoptera</taxon>
        <taxon>Endopterygota</taxon>
        <taxon>Coleoptera</taxon>
        <taxon>Polyphaga</taxon>
        <taxon>Cucujiformia</taxon>
        <taxon>Chrysomeloidea</taxon>
        <taxon>Cerambycidae</taxon>
        <taxon>Lepturinae</taxon>
        <taxon>Rhagiini</taxon>
        <taxon>Rhamnusium</taxon>
    </lineage>
</organism>
<proteinExistence type="predicted"/>
<accession>A0AAV8ZL51</accession>
<name>A0AAV8ZL51_9CUCU</name>
<dbReference type="AlphaFoldDB" id="A0AAV8ZL51"/>
<sequence>MTRVRVGEHSISSKVDCEIQENGKELCSKHPVQDLAIEEVIIHPGFNKTVIVNDIGLIRVSKINLEVGKK</sequence>
<dbReference type="Gene3D" id="2.40.10.10">
    <property type="entry name" value="Trypsin-like serine proteases"/>
    <property type="match status" value="1"/>
</dbReference>
<reference evidence="1" key="1">
    <citation type="journal article" date="2023" name="Insect Mol. Biol.">
        <title>Genome sequencing provides insights into the evolution of gene families encoding plant cell wall-degrading enzymes in longhorned beetles.</title>
        <authorList>
            <person name="Shin N.R."/>
            <person name="Okamura Y."/>
            <person name="Kirsch R."/>
            <person name="Pauchet Y."/>
        </authorList>
    </citation>
    <scope>NUCLEOTIDE SEQUENCE</scope>
    <source>
        <strain evidence="1">RBIC_L_NR</strain>
    </source>
</reference>
<dbReference type="EMBL" id="JANEYF010001109">
    <property type="protein sequence ID" value="KAJ8965979.1"/>
    <property type="molecule type" value="Genomic_DNA"/>
</dbReference>
<evidence type="ECO:0000313" key="1">
    <source>
        <dbReference type="EMBL" id="KAJ8965979.1"/>
    </source>
</evidence>
<keyword evidence="2" id="KW-1185">Reference proteome</keyword>
<dbReference type="InterPro" id="IPR009003">
    <property type="entry name" value="Peptidase_S1_PA"/>
</dbReference>
<dbReference type="Proteomes" id="UP001162156">
    <property type="component" value="Unassembled WGS sequence"/>
</dbReference>
<protein>
    <submittedName>
        <fullName evidence="1">Uncharacterized protein</fullName>
    </submittedName>
</protein>